<feature type="transmembrane region" description="Helical" evidence="1">
    <location>
        <begin position="85"/>
        <end position="107"/>
    </location>
</feature>
<keyword evidence="1" id="KW-0812">Transmembrane</keyword>
<feature type="transmembrane region" description="Helical" evidence="1">
    <location>
        <begin position="12"/>
        <end position="37"/>
    </location>
</feature>
<feature type="transmembrane region" description="Helical" evidence="1">
    <location>
        <begin position="127"/>
        <end position="146"/>
    </location>
</feature>
<reference evidence="3 4" key="1">
    <citation type="journal article" date="2020" name="ISME J.">
        <title>Uncovering the hidden diversity of litter-decomposition mechanisms in mushroom-forming fungi.</title>
        <authorList>
            <person name="Floudas D."/>
            <person name="Bentzer J."/>
            <person name="Ahren D."/>
            <person name="Johansson T."/>
            <person name="Persson P."/>
            <person name="Tunlid A."/>
        </authorList>
    </citation>
    <scope>NUCLEOTIDE SEQUENCE [LARGE SCALE GENOMIC DNA]</scope>
    <source>
        <strain evidence="3 4">CBS 101986</strain>
    </source>
</reference>
<dbReference type="OrthoDB" id="5389493at2759"/>
<organism evidence="3 4">
    <name type="scientific">Psilocybe cf. subviscida</name>
    <dbReference type="NCBI Taxonomy" id="2480587"/>
    <lineage>
        <taxon>Eukaryota</taxon>
        <taxon>Fungi</taxon>
        <taxon>Dikarya</taxon>
        <taxon>Basidiomycota</taxon>
        <taxon>Agaricomycotina</taxon>
        <taxon>Agaricomycetes</taxon>
        <taxon>Agaricomycetidae</taxon>
        <taxon>Agaricales</taxon>
        <taxon>Agaricineae</taxon>
        <taxon>Strophariaceae</taxon>
        <taxon>Psilocybe</taxon>
    </lineage>
</organism>
<dbReference type="AlphaFoldDB" id="A0A8H5B9A5"/>
<sequence>MSTTTPINFAKAIGFDSLAAAIIFTIIYVPLEGWFLLKSFTRPTYVHFALTFFCLIRIAAFALRAVLISNNSVGQNLNVLIADEILSGIGFFGLLYSAYTLVLDIELLSGRGESNNPITRLMRNRRLFRVTLTVAVALGIAGLSSSDSNSSTGSIGSGSNSSLHKVSTAIFVVLTALQAFQTVVLAMAEQQNRAYTRSTPYESFGHKHPGIILIVMSALLLVREVYSAATVNSLQRQNKEKQWYPLIAIPEVIVVLLFGTPGLVPDRKELAERVPRAPNA</sequence>
<name>A0A8H5B9A5_9AGAR</name>
<proteinExistence type="predicted"/>
<evidence type="ECO:0000256" key="1">
    <source>
        <dbReference type="SAM" id="Phobius"/>
    </source>
</evidence>
<feature type="transmembrane region" description="Helical" evidence="1">
    <location>
        <begin position="44"/>
        <end position="65"/>
    </location>
</feature>
<feature type="domain" description="DUF7702" evidence="2">
    <location>
        <begin position="40"/>
        <end position="232"/>
    </location>
</feature>
<keyword evidence="1" id="KW-0472">Membrane</keyword>
<dbReference type="PANTHER" id="PTHR42109:SF2">
    <property type="entry name" value="INTEGRAL MEMBRANE PROTEIN"/>
    <property type="match status" value="1"/>
</dbReference>
<comment type="caution">
    <text evidence="3">The sequence shown here is derived from an EMBL/GenBank/DDBJ whole genome shotgun (WGS) entry which is preliminary data.</text>
</comment>
<evidence type="ECO:0000313" key="4">
    <source>
        <dbReference type="Proteomes" id="UP000567179"/>
    </source>
</evidence>
<keyword evidence="1" id="KW-1133">Transmembrane helix</keyword>
<gene>
    <name evidence="3" type="ORF">D9619_012046</name>
</gene>
<accession>A0A8H5B9A5</accession>
<feature type="transmembrane region" description="Helical" evidence="1">
    <location>
        <begin position="243"/>
        <end position="264"/>
    </location>
</feature>
<keyword evidence="4" id="KW-1185">Reference proteome</keyword>
<evidence type="ECO:0000259" key="2">
    <source>
        <dbReference type="Pfam" id="PF24800"/>
    </source>
</evidence>
<dbReference type="InterPro" id="IPR056119">
    <property type="entry name" value="DUF7702"/>
</dbReference>
<protein>
    <recommendedName>
        <fullName evidence="2">DUF7702 domain-containing protein</fullName>
    </recommendedName>
</protein>
<dbReference type="Pfam" id="PF24800">
    <property type="entry name" value="DUF7702"/>
    <property type="match status" value="1"/>
</dbReference>
<dbReference type="PANTHER" id="PTHR42109">
    <property type="entry name" value="UNPLACED GENOMIC SCAFFOLD UM_SCAF_CONTIG_1.265, WHOLE GENOME SHOTGUN SEQUENCE"/>
    <property type="match status" value="1"/>
</dbReference>
<evidence type="ECO:0000313" key="3">
    <source>
        <dbReference type="EMBL" id="KAF5317992.1"/>
    </source>
</evidence>
<feature type="transmembrane region" description="Helical" evidence="1">
    <location>
        <begin position="166"/>
        <end position="188"/>
    </location>
</feature>
<dbReference type="EMBL" id="JAACJJ010000031">
    <property type="protein sequence ID" value="KAF5317992.1"/>
    <property type="molecule type" value="Genomic_DNA"/>
</dbReference>
<dbReference type="Proteomes" id="UP000567179">
    <property type="component" value="Unassembled WGS sequence"/>
</dbReference>